<gene>
    <name evidence="1" type="ORF">BURPS1710A_0905</name>
</gene>
<dbReference type="HOGENOM" id="CLU_3230839_0_0_4"/>
<name>A0A0E1W3T4_BURPE</name>
<sequence length="43" mass="5124">MYHTGITKMAWSDRHRITYTLPDKFEANYYWRISNITDAPAST</sequence>
<organism evidence="1">
    <name type="scientific">Burkholderia pseudomallei 1710a</name>
    <dbReference type="NCBI Taxonomy" id="320371"/>
    <lineage>
        <taxon>Bacteria</taxon>
        <taxon>Pseudomonadati</taxon>
        <taxon>Pseudomonadota</taxon>
        <taxon>Betaproteobacteria</taxon>
        <taxon>Burkholderiales</taxon>
        <taxon>Burkholderiaceae</taxon>
        <taxon>Burkholderia</taxon>
        <taxon>pseudomallei group</taxon>
    </lineage>
</organism>
<evidence type="ECO:0000313" key="1">
    <source>
        <dbReference type="EMBL" id="EET06936.1"/>
    </source>
</evidence>
<reference evidence="1" key="1">
    <citation type="submission" date="2009-05" db="EMBL/GenBank/DDBJ databases">
        <authorList>
            <person name="Harkins D.M."/>
            <person name="DeShazer D."/>
            <person name="Woods D.E."/>
            <person name="Brinkac L.M."/>
            <person name="Brown K.A."/>
            <person name="Hung G.C."/>
            <person name="Tuanyok A."/>
            <person name="Zhang B."/>
            <person name="Nierman W.C."/>
        </authorList>
    </citation>
    <scope>NUCLEOTIDE SEQUENCE [LARGE SCALE GENOMIC DNA]</scope>
    <source>
        <strain evidence="1">1710a</strain>
    </source>
</reference>
<proteinExistence type="predicted"/>
<protein>
    <submittedName>
        <fullName evidence="1">Uncharacterized protein</fullName>
    </submittedName>
</protein>
<dbReference type="AlphaFoldDB" id="A0A0E1W3T4"/>
<accession>A0A0E1W3T4</accession>
<dbReference type="EMBL" id="CM000832">
    <property type="protein sequence ID" value="EET06936.1"/>
    <property type="molecule type" value="Genomic_DNA"/>
</dbReference>
<dbReference type="Proteomes" id="UP000001812">
    <property type="component" value="Chromosome I"/>
</dbReference>